<feature type="domain" description="RND related barrel-sandwich hybrid" evidence="2">
    <location>
        <begin position="63"/>
        <end position="254"/>
    </location>
</feature>
<accession>A0ABY7QVA8</accession>
<proteinExistence type="predicted"/>
<protein>
    <submittedName>
        <fullName evidence="3">HlyD family efflux transporter periplasmic adaptor subunit</fullName>
    </submittedName>
</protein>
<evidence type="ECO:0000313" key="3">
    <source>
        <dbReference type="EMBL" id="WBW50717.1"/>
    </source>
</evidence>
<evidence type="ECO:0000313" key="4">
    <source>
        <dbReference type="Proteomes" id="UP001210339"/>
    </source>
</evidence>
<keyword evidence="4" id="KW-1185">Reference proteome</keyword>
<sequence length="414" mass="47165">MKKFRNTPSKRWRLIGLVLILLIFLGGLRAFTGKTGQDYRTEFPTLKKYEKKEQVVGFNIFSEEVYHASEDGVCVYNASEGERVPVGFEIATVNTMNDTSNLNDALLRVNSALSYKSKDHTRYTVDQALPSVKEIQEALKDNDLTEAISHIEKLDLYSNSTLQLSELKELNNLTVEELETRKTELEKEVNQHNIPYKAEFSGIVSFAIDGLEEYYTLSDREDYTYSYLQKHREEAAFKTHVNVTKGEPLFKLVDNIKYHIALQTKSLKNLDTPEIGDRLQLQKNDKLLEGTVVAINQSNAGQVVIVEFKEHFSDIYSTRINNFDVILASQDCYEIPKDAIIKRGTLFGVYVQEIHGLVKFVPIKVVVPFETTSYIDPGDKNARITIDDAEYKTVTLNDKIVLNPKQVAESKVLN</sequence>
<dbReference type="InterPro" id="IPR058709">
    <property type="entry name" value="BSH_RND-rel"/>
</dbReference>
<dbReference type="Proteomes" id="UP001210339">
    <property type="component" value="Chromosome"/>
</dbReference>
<dbReference type="RefSeq" id="WP_271192242.1">
    <property type="nucleotide sequence ID" value="NZ_CP115667.1"/>
</dbReference>
<organism evidence="3 4">
    <name type="scientific">Peptoniphilus equinus</name>
    <dbReference type="NCBI Taxonomy" id="3016343"/>
    <lineage>
        <taxon>Bacteria</taxon>
        <taxon>Bacillati</taxon>
        <taxon>Bacillota</taxon>
        <taxon>Tissierellia</taxon>
        <taxon>Tissierellales</taxon>
        <taxon>Peptoniphilaceae</taxon>
        <taxon>Peptoniphilus</taxon>
    </lineage>
</organism>
<dbReference type="EMBL" id="CP115667">
    <property type="protein sequence ID" value="WBW50717.1"/>
    <property type="molecule type" value="Genomic_DNA"/>
</dbReference>
<evidence type="ECO:0000259" key="2">
    <source>
        <dbReference type="Pfam" id="PF26018"/>
    </source>
</evidence>
<dbReference type="InterPro" id="IPR058729">
    <property type="entry name" value="Beta-barrel_RND-rel"/>
</dbReference>
<feature type="domain" description="RND related beta-barrel" evidence="1">
    <location>
        <begin position="265"/>
        <end position="327"/>
    </location>
</feature>
<dbReference type="Pfam" id="PF26018">
    <property type="entry name" value="BSH_RND_rel"/>
    <property type="match status" value="1"/>
</dbReference>
<evidence type="ECO:0000259" key="1">
    <source>
        <dbReference type="Pfam" id="PF26011"/>
    </source>
</evidence>
<gene>
    <name evidence="3" type="ORF">O6R05_03970</name>
</gene>
<name>A0ABY7QVA8_9FIRM</name>
<dbReference type="Pfam" id="PF26011">
    <property type="entry name" value="Beta-barrel_RND_rel"/>
    <property type="match status" value="1"/>
</dbReference>
<reference evidence="3 4" key="1">
    <citation type="submission" date="2023-01" db="EMBL/GenBank/DDBJ databases">
        <authorList>
            <person name="Lee S.H."/>
            <person name="Jung H.S."/>
            <person name="Yun J.U."/>
        </authorList>
    </citation>
    <scope>NUCLEOTIDE SEQUENCE [LARGE SCALE GENOMIC DNA]</scope>
    <source>
        <strain evidence="3 4">CBA3646</strain>
    </source>
</reference>